<reference evidence="2" key="1">
    <citation type="submission" date="2025-08" db="UniProtKB">
        <authorList>
            <consortium name="Ensembl"/>
        </authorList>
    </citation>
    <scope>IDENTIFICATION</scope>
</reference>
<feature type="compositionally biased region" description="Acidic residues" evidence="1">
    <location>
        <begin position="41"/>
        <end position="54"/>
    </location>
</feature>
<organism evidence="2 3">
    <name type="scientific">Terrapene triunguis</name>
    <name type="common">Three-toed box turtle</name>
    <dbReference type="NCBI Taxonomy" id="2587831"/>
    <lineage>
        <taxon>Eukaryota</taxon>
        <taxon>Metazoa</taxon>
        <taxon>Chordata</taxon>
        <taxon>Craniata</taxon>
        <taxon>Vertebrata</taxon>
        <taxon>Euteleostomi</taxon>
        <taxon>Archelosauria</taxon>
        <taxon>Testudinata</taxon>
        <taxon>Testudines</taxon>
        <taxon>Cryptodira</taxon>
        <taxon>Durocryptodira</taxon>
        <taxon>Testudinoidea</taxon>
        <taxon>Emydidae</taxon>
        <taxon>Terrapene</taxon>
    </lineage>
</organism>
<dbReference type="Proteomes" id="UP000472274">
    <property type="component" value="Unplaced"/>
</dbReference>
<dbReference type="GeneTree" id="ENSGT00960000189781"/>
<reference evidence="2" key="2">
    <citation type="submission" date="2025-09" db="UniProtKB">
        <authorList>
            <consortium name="Ensembl"/>
        </authorList>
    </citation>
    <scope>IDENTIFICATION</scope>
</reference>
<protein>
    <submittedName>
        <fullName evidence="2">Uncharacterized protein</fullName>
    </submittedName>
</protein>
<accession>A0A674JPY4</accession>
<keyword evidence="3" id="KW-1185">Reference proteome</keyword>
<dbReference type="InParanoid" id="A0A674JPY4"/>
<evidence type="ECO:0000313" key="2">
    <source>
        <dbReference type="Ensembl" id="ENSTMTP00000023816.1"/>
    </source>
</evidence>
<dbReference type="AlphaFoldDB" id="A0A674JPY4"/>
<evidence type="ECO:0000256" key="1">
    <source>
        <dbReference type="SAM" id="MobiDB-lite"/>
    </source>
</evidence>
<proteinExistence type="predicted"/>
<feature type="region of interest" description="Disordered" evidence="1">
    <location>
        <begin position="30"/>
        <end position="72"/>
    </location>
</feature>
<dbReference type="Ensembl" id="ENSTMTT00000024655.1">
    <property type="protein sequence ID" value="ENSTMTP00000023816.1"/>
    <property type="gene ID" value="ENSTMTG00000017362.1"/>
</dbReference>
<evidence type="ECO:0000313" key="3">
    <source>
        <dbReference type="Proteomes" id="UP000472274"/>
    </source>
</evidence>
<name>A0A674JPY4_9SAUR</name>
<sequence length="72" mass="7879">MSCSLLPFCHFQDLEAARDFLCPYLRQGGAAAAKGNKSPNWEDDGWGAWDEAETQEPVSPYCSPVDSSTPPE</sequence>